<protein>
    <submittedName>
        <fullName evidence="1">Uncharacterized protein</fullName>
    </submittedName>
</protein>
<sequence length="88" mass="9787">MQLLKTVDSRCVGGDRIGEWPVEREQNRRTTVQLAPASYHSDTTGQGFSILPFATLSPPRNNCRTCVHQLPPHTAAVSRILKFGLKDL</sequence>
<dbReference type="AlphaFoldDB" id="A0AAV4I1A9"/>
<organism evidence="1 2">
    <name type="scientific">Elysia marginata</name>
    <dbReference type="NCBI Taxonomy" id="1093978"/>
    <lineage>
        <taxon>Eukaryota</taxon>
        <taxon>Metazoa</taxon>
        <taxon>Spiralia</taxon>
        <taxon>Lophotrochozoa</taxon>
        <taxon>Mollusca</taxon>
        <taxon>Gastropoda</taxon>
        <taxon>Heterobranchia</taxon>
        <taxon>Euthyneura</taxon>
        <taxon>Panpulmonata</taxon>
        <taxon>Sacoglossa</taxon>
        <taxon>Placobranchoidea</taxon>
        <taxon>Plakobranchidae</taxon>
        <taxon>Elysia</taxon>
    </lineage>
</organism>
<accession>A0AAV4I1A9</accession>
<keyword evidence="2" id="KW-1185">Reference proteome</keyword>
<proteinExistence type="predicted"/>
<dbReference type="Proteomes" id="UP000762676">
    <property type="component" value="Unassembled WGS sequence"/>
</dbReference>
<name>A0AAV4I1A9_9GAST</name>
<evidence type="ECO:0000313" key="2">
    <source>
        <dbReference type="Proteomes" id="UP000762676"/>
    </source>
</evidence>
<evidence type="ECO:0000313" key="1">
    <source>
        <dbReference type="EMBL" id="GFS04039.1"/>
    </source>
</evidence>
<dbReference type="EMBL" id="BMAT01005997">
    <property type="protein sequence ID" value="GFS04039.1"/>
    <property type="molecule type" value="Genomic_DNA"/>
</dbReference>
<gene>
    <name evidence="1" type="ORF">ElyMa_002902900</name>
</gene>
<comment type="caution">
    <text evidence="1">The sequence shown here is derived from an EMBL/GenBank/DDBJ whole genome shotgun (WGS) entry which is preliminary data.</text>
</comment>
<reference evidence="1 2" key="1">
    <citation type="journal article" date="2021" name="Elife">
        <title>Chloroplast acquisition without the gene transfer in kleptoplastic sea slugs, Plakobranchus ocellatus.</title>
        <authorList>
            <person name="Maeda T."/>
            <person name="Takahashi S."/>
            <person name="Yoshida T."/>
            <person name="Shimamura S."/>
            <person name="Takaki Y."/>
            <person name="Nagai Y."/>
            <person name="Toyoda A."/>
            <person name="Suzuki Y."/>
            <person name="Arimoto A."/>
            <person name="Ishii H."/>
            <person name="Satoh N."/>
            <person name="Nishiyama T."/>
            <person name="Hasebe M."/>
            <person name="Maruyama T."/>
            <person name="Minagawa J."/>
            <person name="Obokata J."/>
            <person name="Shigenobu S."/>
        </authorList>
    </citation>
    <scope>NUCLEOTIDE SEQUENCE [LARGE SCALE GENOMIC DNA]</scope>
</reference>